<dbReference type="STRING" id="1202772.A0A1V9YJX0"/>
<sequence length="422" mass="46790">MADARSLSERLVCAYQPCVVCGLLFRDSYQRCFPHCCPQHTSRRSCGTQLMVQVGGDLSVEEALTLQAFARFELSTASDLEIGAVADVERDIRQLGNLRGAWIRCHRDAKTTAPITFVVNCNALEDEWHYGWKGSASKADRSAAHVLTVYVFQADAASNLIVVGRAQSSAFTLSSARRAIDVATERPRRKKTYEAGTSLEATHILSSCGIDALSFTDCGCPGQLFRSMYSRCFPHCCQGHVAQSICGGPVVVRLTFAASAAPVHQYAVYARFEEFALNEFDVAMEMPLRYLQANTNRHTCDLVEWFHGEPEPSSLPFPDSVQFHVNASKRGKHYWPYGWKGSASLTKRATRHVLRVYVFQLRQAETRDSVDVLARIVATLTSPSFQIESQRSSTFDGWSMPKVPQHVKLAAAEETDDGSLDA</sequence>
<dbReference type="Proteomes" id="UP000243579">
    <property type="component" value="Unassembled WGS sequence"/>
</dbReference>
<reference evidence="1 2" key="1">
    <citation type="journal article" date="2014" name="Genome Biol. Evol.">
        <title>The secreted proteins of Achlya hypogyna and Thraustotheca clavata identify the ancestral oomycete secretome and reveal gene acquisitions by horizontal gene transfer.</title>
        <authorList>
            <person name="Misner I."/>
            <person name="Blouin N."/>
            <person name="Leonard G."/>
            <person name="Richards T.A."/>
            <person name="Lane C.E."/>
        </authorList>
    </citation>
    <scope>NUCLEOTIDE SEQUENCE [LARGE SCALE GENOMIC DNA]</scope>
    <source>
        <strain evidence="1 2">ATCC 48635</strain>
    </source>
</reference>
<dbReference type="OrthoDB" id="69314at2759"/>
<proteinExistence type="predicted"/>
<accession>A0A1V9YJX0</accession>
<protein>
    <submittedName>
        <fullName evidence="1">Uncharacterized protein</fullName>
    </submittedName>
</protein>
<evidence type="ECO:0000313" key="1">
    <source>
        <dbReference type="EMBL" id="OQR85976.1"/>
    </source>
</evidence>
<dbReference type="EMBL" id="JNBR01001546">
    <property type="protein sequence ID" value="OQR85976.1"/>
    <property type="molecule type" value="Genomic_DNA"/>
</dbReference>
<evidence type="ECO:0000313" key="2">
    <source>
        <dbReference type="Proteomes" id="UP000243579"/>
    </source>
</evidence>
<dbReference type="AlphaFoldDB" id="A0A1V9YJX0"/>
<organism evidence="1 2">
    <name type="scientific">Achlya hypogyna</name>
    <name type="common">Oomycete</name>
    <name type="synonym">Protoachlya hypogyna</name>
    <dbReference type="NCBI Taxonomy" id="1202772"/>
    <lineage>
        <taxon>Eukaryota</taxon>
        <taxon>Sar</taxon>
        <taxon>Stramenopiles</taxon>
        <taxon>Oomycota</taxon>
        <taxon>Saprolegniomycetes</taxon>
        <taxon>Saprolegniales</taxon>
        <taxon>Achlyaceae</taxon>
        <taxon>Achlya</taxon>
    </lineage>
</organism>
<gene>
    <name evidence="1" type="ORF">ACHHYP_11126</name>
</gene>
<name>A0A1V9YJX0_ACHHY</name>
<comment type="caution">
    <text evidence="1">The sequence shown here is derived from an EMBL/GenBank/DDBJ whole genome shotgun (WGS) entry which is preliminary data.</text>
</comment>
<keyword evidence="2" id="KW-1185">Reference proteome</keyword>